<accession>A0A1H7C4Z4</accession>
<evidence type="ECO:0000313" key="3">
    <source>
        <dbReference type="Proteomes" id="UP000199662"/>
    </source>
</evidence>
<dbReference type="SUPFAM" id="SSF53474">
    <property type="entry name" value="alpha/beta-Hydrolases"/>
    <property type="match status" value="1"/>
</dbReference>
<dbReference type="EMBL" id="FNZK01000019">
    <property type="protein sequence ID" value="SEJ84943.1"/>
    <property type="molecule type" value="Genomic_DNA"/>
</dbReference>
<evidence type="ECO:0000313" key="2">
    <source>
        <dbReference type="EMBL" id="SEJ84943.1"/>
    </source>
</evidence>
<dbReference type="PANTHER" id="PTHR35560:SF3">
    <property type="entry name" value="PEPTIDASE S9 PROLYL OLIGOPEPTIDASE CATALYTIC DOMAIN-CONTAINING PROTEIN"/>
    <property type="match status" value="1"/>
</dbReference>
<name>A0A1H7C4Z4_9FIRM</name>
<proteinExistence type="predicted"/>
<reference evidence="3" key="1">
    <citation type="submission" date="2016-10" db="EMBL/GenBank/DDBJ databases">
        <authorList>
            <person name="Varghese N."/>
            <person name="Submissions S."/>
        </authorList>
    </citation>
    <scope>NUCLEOTIDE SEQUENCE [LARGE SCALE GENOMIC DNA]</scope>
    <source>
        <strain evidence="3">DSM 2179</strain>
    </source>
</reference>
<dbReference type="AlphaFoldDB" id="A0A1H7C4Z4"/>
<dbReference type="Gene3D" id="3.40.50.1820">
    <property type="entry name" value="alpha/beta hydrolase"/>
    <property type="match status" value="1"/>
</dbReference>
<feature type="chain" id="PRO_5011754566" description="Alpha/beta hydrolase family protein" evidence="1">
    <location>
        <begin position="27"/>
        <end position="305"/>
    </location>
</feature>
<protein>
    <recommendedName>
        <fullName evidence="4">Alpha/beta hydrolase family protein</fullName>
    </recommendedName>
</protein>
<keyword evidence="3" id="KW-1185">Reference proteome</keyword>
<evidence type="ECO:0000256" key="1">
    <source>
        <dbReference type="SAM" id="SignalP"/>
    </source>
</evidence>
<gene>
    <name evidence="2" type="ORF">SAMN05660742_11993</name>
</gene>
<evidence type="ECO:0008006" key="4">
    <source>
        <dbReference type="Google" id="ProtNLM"/>
    </source>
</evidence>
<dbReference type="PANTHER" id="PTHR35560">
    <property type="entry name" value="BLL0132 PROTEIN"/>
    <property type="match status" value="1"/>
</dbReference>
<dbReference type="STRING" id="84035.SAMN05660742_11993"/>
<feature type="signal peptide" evidence="1">
    <location>
        <begin position="1"/>
        <end position="26"/>
    </location>
</feature>
<dbReference type="InterPro" id="IPR029058">
    <property type="entry name" value="AB_hydrolase_fold"/>
</dbReference>
<sequence length="305" mass="33657">MKHKFLNSSVLLICLFFLLQSAGCGAAGFEKVETISIGSGAFSMSEPTGATNDDLRAFYYRPANWTADRPIVVVMHGFKRNAQDYRDDWIQYADQYNLLVVCPEFSESKYPGVRYYNTGNVSDTDDETGNLQPKENWIFPVIDRIFDQAKIRSGAAGENFALYSHSAGSQMVHRYVLLNKETKAKKIIAANSGWYTMPDSQVAFPYGVKGLPLNVADLKAAFAKPVTILLGEADTKSNANLRHTPLADAQGANRFERGNEFFALAQKKAAQMGVPFHWQLITVPGVGHNEAEMGAVAAKLIAEDQ</sequence>
<dbReference type="Proteomes" id="UP000199662">
    <property type="component" value="Unassembled WGS sequence"/>
</dbReference>
<organism evidence="2 3">
    <name type="scientific">Propionispira arboris</name>
    <dbReference type="NCBI Taxonomy" id="84035"/>
    <lineage>
        <taxon>Bacteria</taxon>
        <taxon>Bacillati</taxon>
        <taxon>Bacillota</taxon>
        <taxon>Negativicutes</taxon>
        <taxon>Selenomonadales</taxon>
        <taxon>Selenomonadaceae</taxon>
        <taxon>Propionispira</taxon>
    </lineage>
</organism>
<dbReference type="RefSeq" id="WP_091834277.1">
    <property type="nucleotide sequence ID" value="NZ_FNZK01000019.1"/>
</dbReference>
<keyword evidence="1" id="KW-0732">Signal</keyword>